<keyword evidence="3" id="KW-1185">Reference proteome</keyword>
<dbReference type="EnsemblBacteria" id="ACC80472">
    <property type="protein sequence ID" value="ACC80472"/>
    <property type="gene ID" value="Npun_R1810"/>
</dbReference>
<evidence type="ECO:0000313" key="3">
    <source>
        <dbReference type="Proteomes" id="UP000001191"/>
    </source>
</evidence>
<name>B2J2P1_NOSP7</name>
<dbReference type="EMBL" id="CP001037">
    <property type="protein sequence ID" value="ACC80473.1"/>
    <property type="molecule type" value="Genomic_DNA"/>
</dbReference>
<dbReference type="EMBL" id="CP001037">
    <property type="protein sequence ID" value="ACC80472.1"/>
    <property type="molecule type" value="Genomic_DNA"/>
</dbReference>
<protein>
    <submittedName>
        <fullName evidence="1">Uncharacterized protein</fullName>
    </submittedName>
</protein>
<proteinExistence type="predicted"/>
<dbReference type="STRING" id="63737.Npun_R1810"/>
<evidence type="ECO:0000313" key="2">
    <source>
        <dbReference type="EMBL" id="ACC80473.1"/>
    </source>
</evidence>
<accession>B2J2P1</accession>
<sequence length="79" mass="8362">MSDNIKPVELSAEELDNVAGGAFSFVDADNDNRLDQQISETVLGPHGGIGSSTAQQTTTSHQSLHEIKATGFFPTTIES</sequence>
<reference evidence="3" key="1">
    <citation type="submission" date="2008-04" db="EMBL/GenBank/DDBJ databases">
        <title>Complete sequence of chromosome of Nostoc punctiforme ATCC 29133.</title>
        <authorList>
            <consortium name="US DOE Joint Genome Institute"/>
            <person name="Copeland A."/>
            <person name="Lucas S."/>
            <person name="Lapidus A."/>
            <person name="Glavina del Rio T."/>
            <person name="Dalin E."/>
            <person name="Tice H."/>
            <person name="Pitluck S."/>
            <person name="Chain P."/>
            <person name="Malfatti S."/>
            <person name="Shin M."/>
            <person name="Vergez L."/>
            <person name="Schmutz J."/>
            <person name="Larimer F."/>
            <person name="Land M."/>
            <person name="Hauser L."/>
            <person name="Kyrpides N."/>
            <person name="Kim E."/>
            <person name="Meeks J.C."/>
            <person name="Elhai J."/>
            <person name="Campbell E.L."/>
            <person name="Thiel T."/>
            <person name="Longmire J."/>
            <person name="Potts M."/>
            <person name="Atlas R."/>
        </authorList>
    </citation>
    <scope>NUCLEOTIDE SEQUENCE [LARGE SCALE GENOMIC DNA]</scope>
    <source>
        <strain evidence="3">ATCC 29133 / PCC 73102</strain>
    </source>
</reference>
<dbReference type="KEGG" id="npu:Npun_R1811"/>
<dbReference type="RefSeq" id="WP_012408490.1">
    <property type="nucleotide sequence ID" value="NC_010628.1"/>
</dbReference>
<reference evidence="1" key="2">
    <citation type="submission" date="2008-04" db="EMBL/GenBank/DDBJ databases">
        <authorList>
            <consortium name="US DOE Joint Genome Institute"/>
            <person name="Copeland A."/>
            <person name="Lucas S."/>
            <person name="Lapidus A."/>
            <person name="Glavina del Rio T."/>
            <person name="Dalin E."/>
            <person name="Tice H."/>
            <person name="Pitluck S."/>
            <person name="Chain P."/>
            <person name="Malfatti S."/>
            <person name="Shin M."/>
            <person name="Vergez L."/>
            <person name="Schmutz J."/>
            <person name="Larimer F."/>
            <person name="Land M."/>
            <person name="Hauser L."/>
            <person name="Kyrpides N."/>
            <person name="Kim E."/>
            <person name="Meeks J.C."/>
            <person name="Elhai J."/>
            <person name="Campbell E.L."/>
            <person name="Thiel T."/>
            <person name="Longmire J."/>
            <person name="Potts M."/>
            <person name="Atlas R."/>
        </authorList>
    </citation>
    <scope>NUCLEOTIDE SEQUENCE</scope>
    <source>
        <strain evidence="1">ATCC 29133</strain>
    </source>
</reference>
<dbReference type="KEGG" id="npu:Npun_R1810"/>
<dbReference type="Proteomes" id="UP000001191">
    <property type="component" value="Chromosome"/>
</dbReference>
<dbReference type="OrthoDB" id="489942at2"/>
<gene>
    <name evidence="1" type="ordered locus">Npun_R1810</name>
    <name evidence="2" type="ordered locus">Npun_R1811</name>
</gene>
<evidence type="ECO:0000313" key="1">
    <source>
        <dbReference type="EMBL" id="ACC80472.1"/>
    </source>
</evidence>
<dbReference type="NCBIfam" id="NF038167">
    <property type="entry name" value="cyan_ocin_like"/>
    <property type="match status" value="1"/>
</dbReference>
<dbReference type="InterPro" id="IPR049891">
    <property type="entry name" value="CTB"/>
</dbReference>
<dbReference type="HOGENOM" id="CLU_196756_0_0_3"/>
<reference evidence="1 3" key="3">
    <citation type="journal article" date="2013" name="Plant Physiol.">
        <title>A Nostoc punctiforme Sugar Transporter Necessary to Establish a Cyanobacterium-Plant Symbiosis.</title>
        <authorList>
            <person name="Ekman M."/>
            <person name="Picossi S."/>
            <person name="Campbell E.L."/>
            <person name="Meeks J.C."/>
            <person name="Flores E."/>
        </authorList>
    </citation>
    <scope>NUCLEOTIDE SEQUENCE [LARGE SCALE GENOMIC DNA]</scope>
    <source>
        <strain evidence="1">ATCC 29133</strain>
        <strain evidence="3">ATCC 29133 / PCC 73102</strain>
    </source>
</reference>
<organism evidence="1 3">
    <name type="scientific">Nostoc punctiforme (strain ATCC 29133 / PCC 73102)</name>
    <dbReference type="NCBI Taxonomy" id="63737"/>
    <lineage>
        <taxon>Bacteria</taxon>
        <taxon>Bacillati</taxon>
        <taxon>Cyanobacteriota</taxon>
        <taxon>Cyanophyceae</taxon>
        <taxon>Nostocales</taxon>
        <taxon>Nostocaceae</taxon>
        <taxon>Nostoc</taxon>
    </lineage>
</organism>
<dbReference type="AlphaFoldDB" id="B2J2P1"/>
<dbReference type="EnsemblBacteria" id="ACC80473">
    <property type="protein sequence ID" value="ACC80473"/>
    <property type="gene ID" value="Npun_R1811"/>
</dbReference>